<comment type="caution">
    <text evidence="1">The sequence shown here is derived from an EMBL/GenBank/DDBJ whole genome shotgun (WGS) entry which is preliminary data.</text>
</comment>
<protein>
    <submittedName>
        <fullName evidence="1">Uncharacterized protein</fullName>
    </submittedName>
</protein>
<reference evidence="1 2" key="1">
    <citation type="submission" date="2018-01" db="EMBL/GenBank/DDBJ databases">
        <title>Draft genome of the strawberry crown rot pathogen Phytophthora cactorum.</title>
        <authorList>
            <person name="Armitage A.D."/>
            <person name="Lysoe E."/>
            <person name="Nellist C.F."/>
            <person name="Harrison R.J."/>
            <person name="Brurberg M.B."/>
        </authorList>
    </citation>
    <scope>NUCLEOTIDE SEQUENCE [LARGE SCALE GENOMIC DNA]</scope>
    <source>
        <strain evidence="1 2">10300</strain>
    </source>
</reference>
<proteinExistence type="predicted"/>
<accession>A0A329SAZ8</accession>
<dbReference type="OrthoDB" id="122044at2759"/>
<dbReference type="Proteomes" id="UP000251314">
    <property type="component" value="Unassembled WGS sequence"/>
</dbReference>
<evidence type="ECO:0000313" key="2">
    <source>
        <dbReference type="Proteomes" id="UP000251314"/>
    </source>
</evidence>
<dbReference type="VEuPathDB" id="FungiDB:PC110_g9843"/>
<name>A0A329SAZ8_9STRA</name>
<dbReference type="EMBL" id="MJFZ01000224">
    <property type="protein sequence ID" value="RAW33819.1"/>
    <property type="molecule type" value="Genomic_DNA"/>
</dbReference>
<evidence type="ECO:0000313" key="1">
    <source>
        <dbReference type="EMBL" id="RAW33819.1"/>
    </source>
</evidence>
<keyword evidence="2" id="KW-1185">Reference proteome</keyword>
<organism evidence="1 2">
    <name type="scientific">Phytophthora cactorum</name>
    <dbReference type="NCBI Taxonomy" id="29920"/>
    <lineage>
        <taxon>Eukaryota</taxon>
        <taxon>Sar</taxon>
        <taxon>Stramenopiles</taxon>
        <taxon>Oomycota</taxon>
        <taxon>Peronosporomycetes</taxon>
        <taxon>Peronosporales</taxon>
        <taxon>Peronosporaceae</taxon>
        <taxon>Phytophthora</taxon>
    </lineage>
</organism>
<gene>
    <name evidence="1" type="ORF">PC110_g9843</name>
</gene>
<sequence>MTPQRASLLPVNFEIIVFLRANRKSWDANTLMSLDVDDTDDN</sequence>
<dbReference type="AlphaFoldDB" id="A0A329SAZ8"/>